<protein>
    <submittedName>
        <fullName evidence="1">Uncharacterized protein</fullName>
    </submittedName>
</protein>
<dbReference type="AlphaFoldDB" id="A0A5C5YCF6"/>
<accession>A0A5C5YCF6</accession>
<comment type="caution">
    <text evidence="1">The sequence shown here is derived from an EMBL/GenBank/DDBJ whole genome shotgun (WGS) entry which is preliminary data.</text>
</comment>
<evidence type="ECO:0000313" key="2">
    <source>
        <dbReference type="Proteomes" id="UP000317238"/>
    </source>
</evidence>
<reference evidence="1 2" key="1">
    <citation type="submission" date="2019-02" db="EMBL/GenBank/DDBJ databases">
        <title>Deep-cultivation of Planctomycetes and their phenomic and genomic characterization uncovers novel biology.</title>
        <authorList>
            <person name="Wiegand S."/>
            <person name="Jogler M."/>
            <person name="Boedeker C."/>
            <person name="Pinto D."/>
            <person name="Vollmers J."/>
            <person name="Rivas-Marin E."/>
            <person name="Kohn T."/>
            <person name="Peeters S.H."/>
            <person name="Heuer A."/>
            <person name="Rast P."/>
            <person name="Oberbeckmann S."/>
            <person name="Bunk B."/>
            <person name="Jeske O."/>
            <person name="Meyerdierks A."/>
            <person name="Storesund J.E."/>
            <person name="Kallscheuer N."/>
            <person name="Luecker S."/>
            <person name="Lage O.M."/>
            <person name="Pohl T."/>
            <person name="Merkel B.J."/>
            <person name="Hornburger P."/>
            <person name="Mueller R.-W."/>
            <person name="Bruemmer F."/>
            <person name="Labrenz M."/>
            <person name="Spormann A.M."/>
            <person name="Op Den Camp H."/>
            <person name="Overmann J."/>
            <person name="Amann R."/>
            <person name="Jetten M.S.M."/>
            <person name="Mascher T."/>
            <person name="Medema M.H."/>
            <person name="Devos D.P."/>
            <person name="Kaster A.-K."/>
            <person name="Ovreas L."/>
            <person name="Rohde M."/>
            <person name="Galperin M.Y."/>
            <person name="Jogler C."/>
        </authorList>
    </citation>
    <scope>NUCLEOTIDE SEQUENCE [LARGE SCALE GENOMIC DNA]</scope>
    <source>
        <strain evidence="1 2">Pan14r</strain>
    </source>
</reference>
<dbReference type="Proteomes" id="UP000317238">
    <property type="component" value="Unassembled WGS sequence"/>
</dbReference>
<dbReference type="EMBL" id="SJPL01000001">
    <property type="protein sequence ID" value="TWT72608.1"/>
    <property type="molecule type" value="Genomic_DNA"/>
</dbReference>
<evidence type="ECO:0000313" key="1">
    <source>
        <dbReference type="EMBL" id="TWT72608.1"/>
    </source>
</evidence>
<proteinExistence type="predicted"/>
<gene>
    <name evidence="1" type="ORF">Pan14r_49280</name>
</gene>
<name>A0A5C5YCF6_9PLAN</name>
<organism evidence="1 2">
    <name type="scientific">Crateriforma conspicua</name>
    <dbReference type="NCBI Taxonomy" id="2527996"/>
    <lineage>
        <taxon>Bacteria</taxon>
        <taxon>Pseudomonadati</taxon>
        <taxon>Planctomycetota</taxon>
        <taxon>Planctomycetia</taxon>
        <taxon>Planctomycetales</taxon>
        <taxon>Planctomycetaceae</taxon>
        <taxon>Crateriforma</taxon>
    </lineage>
</organism>
<keyword evidence="2" id="KW-1185">Reference proteome</keyword>
<sequence>MAAAIEILNARGLNSEQMAMSGKHYAYTLTDGRALVLIGDAAVDAILVVDNPDEPKASRTDRYVDNFQF</sequence>